<keyword evidence="2" id="KW-0328">Glycosyltransferase</keyword>
<accession>A0AAD3XJV6</accession>
<feature type="signal peptide" evidence="7">
    <location>
        <begin position="1"/>
        <end position="24"/>
    </location>
</feature>
<evidence type="ECO:0000256" key="7">
    <source>
        <dbReference type="SAM" id="SignalP"/>
    </source>
</evidence>
<comment type="subcellular location">
    <subcellularLocation>
        <location evidence="1">Membrane</location>
        <topology evidence="1">Single-pass type II membrane protein</topology>
    </subcellularLocation>
</comment>
<evidence type="ECO:0000313" key="9">
    <source>
        <dbReference type="Proteomes" id="UP001279734"/>
    </source>
</evidence>
<feature type="region of interest" description="Disordered" evidence="6">
    <location>
        <begin position="103"/>
        <end position="129"/>
    </location>
</feature>
<dbReference type="InterPro" id="IPR003406">
    <property type="entry name" value="Glyco_trans_14"/>
</dbReference>
<protein>
    <recommendedName>
        <fullName evidence="10">Core-2/I-branching beta-1,6-N-acetylglucosaminyltransferase family protein</fullName>
    </recommendedName>
</protein>
<dbReference type="GO" id="GO:0016020">
    <property type="term" value="C:membrane"/>
    <property type="evidence" value="ECO:0007669"/>
    <property type="project" value="UniProtKB-SubCell"/>
</dbReference>
<keyword evidence="9" id="KW-1185">Reference proteome</keyword>
<reference evidence="8" key="1">
    <citation type="submission" date="2023-05" db="EMBL/GenBank/DDBJ databases">
        <title>Nepenthes gracilis genome sequencing.</title>
        <authorList>
            <person name="Fukushima K."/>
        </authorList>
    </citation>
    <scope>NUCLEOTIDE SEQUENCE</scope>
    <source>
        <strain evidence="8">SING2019-196</strain>
    </source>
</reference>
<dbReference type="GO" id="GO:0016757">
    <property type="term" value="F:glycosyltransferase activity"/>
    <property type="evidence" value="ECO:0007669"/>
    <property type="project" value="UniProtKB-KW"/>
</dbReference>
<evidence type="ECO:0000256" key="4">
    <source>
        <dbReference type="ARBA" id="ARBA00023136"/>
    </source>
</evidence>
<evidence type="ECO:0000313" key="8">
    <source>
        <dbReference type="EMBL" id="GMH07021.1"/>
    </source>
</evidence>
<dbReference type="EMBL" id="BSYO01000007">
    <property type="protein sequence ID" value="GMH07021.1"/>
    <property type="molecule type" value="Genomic_DNA"/>
</dbReference>
<dbReference type="Proteomes" id="UP001279734">
    <property type="component" value="Unassembled WGS sequence"/>
</dbReference>
<evidence type="ECO:0000256" key="2">
    <source>
        <dbReference type="ARBA" id="ARBA00022676"/>
    </source>
</evidence>
<gene>
    <name evidence="8" type="ORF">Nepgr_008861</name>
</gene>
<evidence type="ECO:0000256" key="1">
    <source>
        <dbReference type="ARBA" id="ARBA00004606"/>
    </source>
</evidence>
<organism evidence="8 9">
    <name type="scientific">Nepenthes gracilis</name>
    <name type="common">Slender pitcher plant</name>
    <dbReference type="NCBI Taxonomy" id="150966"/>
    <lineage>
        <taxon>Eukaryota</taxon>
        <taxon>Viridiplantae</taxon>
        <taxon>Streptophyta</taxon>
        <taxon>Embryophyta</taxon>
        <taxon>Tracheophyta</taxon>
        <taxon>Spermatophyta</taxon>
        <taxon>Magnoliopsida</taxon>
        <taxon>eudicotyledons</taxon>
        <taxon>Gunneridae</taxon>
        <taxon>Pentapetalae</taxon>
        <taxon>Caryophyllales</taxon>
        <taxon>Nepenthaceae</taxon>
        <taxon>Nepenthes</taxon>
    </lineage>
</organism>
<evidence type="ECO:0008006" key="10">
    <source>
        <dbReference type="Google" id="ProtNLM"/>
    </source>
</evidence>
<feature type="compositionally biased region" description="Pro residues" evidence="6">
    <location>
        <begin position="111"/>
        <end position="121"/>
    </location>
</feature>
<dbReference type="InterPro" id="IPR044174">
    <property type="entry name" value="BC10-like"/>
</dbReference>
<sequence length="441" mass="49435">MLSPNPLSLLCAVLLCLPLALVFTITGDDTTTSTTTNSNVAVAVAAAAAATATLRRDHDNPVSMRVLLPTSRNRRNPQNRPPESKSILSYNESPEKAKPYLAARTSEERPPAPPTNPPPPILSHEEEDEDATLFRVASKANPNPSLPNSAKKVAFMFMTTTPLPFAPLWEMFFNQSKPKYYNIYIHADPSFDYNPPFTGMFSGSVIPSSKRTRRNTPTLISAARRLLSHALLHDPANYMFALLSSVCIPLHSFKFTYRTLVTSRKSFIEILKNETTAYGRWAARGEDAMLPEVGLDDFRIGSQFWVLTRKHATVVVRDRMLWEKFKLPCLRPDTCYPEENYFPTLLSMVDPRGVVPATLTHVDWRGRHDGHPRRYNASEVAPGLIERLRREKPRYGDFGVGSDGPDSSVAERSDPFLFARKFAPDSLRLLLSIANDVVFKD</sequence>
<comment type="caution">
    <text evidence="8">The sequence shown here is derived from an EMBL/GenBank/DDBJ whole genome shotgun (WGS) entry which is preliminary data.</text>
</comment>
<keyword evidence="7" id="KW-0732">Signal</keyword>
<name>A0AAD3XJV6_NEPGR</name>
<feature type="chain" id="PRO_5041897159" description="Core-2/I-branching beta-1,6-N-acetylglucosaminyltransferase family protein" evidence="7">
    <location>
        <begin position="25"/>
        <end position="441"/>
    </location>
</feature>
<dbReference type="PANTHER" id="PTHR31042">
    <property type="entry name" value="CORE-2/I-BRANCHING BETA-1,6-N-ACETYLGLUCOSAMINYLTRANSFERASE FAMILY PROTEIN-RELATED"/>
    <property type="match status" value="1"/>
</dbReference>
<dbReference type="AlphaFoldDB" id="A0AAD3XJV6"/>
<dbReference type="PANTHER" id="PTHR31042:SF60">
    <property type="entry name" value="CORE-2_I-BRANCHING BETA-1,6-N-ACETYLGLUCOSAMINYLTRANSFERASE FAMILY PROTEIN"/>
    <property type="match status" value="1"/>
</dbReference>
<evidence type="ECO:0000256" key="6">
    <source>
        <dbReference type="SAM" id="MobiDB-lite"/>
    </source>
</evidence>
<keyword evidence="3" id="KW-0808">Transferase</keyword>
<keyword evidence="4" id="KW-0472">Membrane</keyword>
<proteinExistence type="predicted"/>
<feature type="region of interest" description="Disordered" evidence="6">
    <location>
        <begin position="55"/>
        <end position="91"/>
    </location>
</feature>
<dbReference type="Pfam" id="PF02485">
    <property type="entry name" value="Branch"/>
    <property type="match status" value="1"/>
</dbReference>
<evidence type="ECO:0000256" key="3">
    <source>
        <dbReference type="ARBA" id="ARBA00022679"/>
    </source>
</evidence>
<keyword evidence="5" id="KW-0325">Glycoprotein</keyword>
<evidence type="ECO:0000256" key="5">
    <source>
        <dbReference type="ARBA" id="ARBA00023180"/>
    </source>
</evidence>